<reference evidence="2" key="1">
    <citation type="submission" date="2022-10" db="EMBL/GenBank/DDBJ databases">
        <title>The complete genomes of actinobacterial strains from the NBC collection.</title>
        <authorList>
            <person name="Joergensen T.S."/>
            <person name="Alvarez Arevalo M."/>
            <person name="Sterndorff E.B."/>
            <person name="Faurdal D."/>
            <person name="Vuksanovic O."/>
            <person name="Mourched A.-S."/>
            <person name="Charusanti P."/>
            <person name="Shaw S."/>
            <person name="Blin K."/>
            <person name="Weber T."/>
        </authorList>
    </citation>
    <scope>NUCLEOTIDE SEQUENCE</scope>
    <source>
        <strain evidence="2">NBC_00222</strain>
    </source>
</reference>
<evidence type="ECO:0000313" key="3">
    <source>
        <dbReference type="Proteomes" id="UP001432222"/>
    </source>
</evidence>
<keyword evidence="3" id="KW-1185">Reference proteome</keyword>
<evidence type="ECO:0000313" key="2">
    <source>
        <dbReference type="EMBL" id="WUQ81770.1"/>
    </source>
</evidence>
<name>A0ABZ1TU00_9ACTN</name>
<dbReference type="Proteomes" id="UP001432222">
    <property type="component" value="Chromosome"/>
</dbReference>
<organism evidence="2 3">
    <name type="scientific">Kitasatospora purpeofusca</name>
    <dbReference type="NCBI Taxonomy" id="67352"/>
    <lineage>
        <taxon>Bacteria</taxon>
        <taxon>Bacillati</taxon>
        <taxon>Actinomycetota</taxon>
        <taxon>Actinomycetes</taxon>
        <taxon>Kitasatosporales</taxon>
        <taxon>Streptomycetaceae</taxon>
        <taxon>Kitasatospora</taxon>
    </lineage>
</organism>
<gene>
    <name evidence="2" type="ORF">OHA16_01560</name>
</gene>
<protein>
    <recommendedName>
        <fullName evidence="4">RDD family protein</fullName>
    </recommendedName>
</protein>
<sequence>MLVWVARVSAVGAWAVLSVAIVWAFGLGGGTRQPLTTLDTLGRIGIGLLWLRVAALWAAKAVRMWTRRKRRRVSLSKDTGPLRFRVPLTFDAAPWVWVRLAAVLLLLPLAAALPGALNAMDGGEDVRALKNAGAVLSTATVVGVTDAEGVEDADGVLTHYDSDLELVLPDGSRITAWGADTAEEPRADDRVQVLWAPSAPQLGPLVRTSDLSQHVDTGTTIGGMRLFLLLFFGLFFVCFVVPLSVAAGADQLHDLAWRPLAQTAVPVLATVLFLWIRPLLTGIGIGGPESVLTAVFGGFAIPLLLLYLGLAVRALLD</sequence>
<keyword evidence="1" id="KW-0472">Membrane</keyword>
<keyword evidence="1" id="KW-0812">Transmembrane</keyword>
<evidence type="ECO:0008006" key="4">
    <source>
        <dbReference type="Google" id="ProtNLM"/>
    </source>
</evidence>
<dbReference type="RefSeq" id="WP_328952845.1">
    <property type="nucleotide sequence ID" value="NZ_CP108110.1"/>
</dbReference>
<feature type="transmembrane region" description="Helical" evidence="1">
    <location>
        <begin position="226"/>
        <end position="248"/>
    </location>
</feature>
<dbReference type="EMBL" id="CP108110">
    <property type="protein sequence ID" value="WUQ81770.1"/>
    <property type="molecule type" value="Genomic_DNA"/>
</dbReference>
<feature type="transmembrane region" description="Helical" evidence="1">
    <location>
        <begin position="292"/>
        <end position="316"/>
    </location>
</feature>
<keyword evidence="1" id="KW-1133">Transmembrane helix</keyword>
<accession>A0ABZ1TU00</accession>
<feature type="transmembrane region" description="Helical" evidence="1">
    <location>
        <begin position="40"/>
        <end position="62"/>
    </location>
</feature>
<feature type="transmembrane region" description="Helical" evidence="1">
    <location>
        <begin position="260"/>
        <end position="280"/>
    </location>
</feature>
<proteinExistence type="predicted"/>
<evidence type="ECO:0000256" key="1">
    <source>
        <dbReference type="SAM" id="Phobius"/>
    </source>
</evidence>